<evidence type="ECO:0000313" key="2">
    <source>
        <dbReference type="Proteomes" id="UP001055879"/>
    </source>
</evidence>
<dbReference type="EMBL" id="CM042055">
    <property type="protein sequence ID" value="KAI3702621.1"/>
    <property type="molecule type" value="Genomic_DNA"/>
</dbReference>
<gene>
    <name evidence="1" type="ORF">L6452_28369</name>
</gene>
<dbReference type="Proteomes" id="UP001055879">
    <property type="component" value="Linkage Group LG09"/>
</dbReference>
<reference evidence="2" key="1">
    <citation type="journal article" date="2022" name="Mol. Ecol. Resour.">
        <title>The genomes of chicory, endive, great burdock and yacon provide insights into Asteraceae palaeo-polyploidization history and plant inulin production.</title>
        <authorList>
            <person name="Fan W."/>
            <person name="Wang S."/>
            <person name="Wang H."/>
            <person name="Wang A."/>
            <person name="Jiang F."/>
            <person name="Liu H."/>
            <person name="Zhao H."/>
            <person name="Xu D."/>
            <person name="Zhang Y."/>
        </authorList>
    </citation>
    <scope>NUCLEOTIDE SEQUENCE [LARGE SCALE GENOMIC DNA]</scope>
    <source>
        <strain evidence="2">cv. Niubang</strain>
    </source>
</reference>
<comment type="caution">
    <text evidence="1">The sequence shown here is derived from an EMBL/GenBank/DDBJ whole genome shotgun (WGS) entry which is preliminary data.</text>
</comment>
<proteinExistence type="predicted"/>
<sequence length="316" mass="35353">MRAEDGSRRSSLVGQRQQHRGENSGCVERKEEQRKPNKSYLEAVKYGPNKREYSVAGDLTEGGRKVDQIFDQKSVLGEWSSEENNNDFLKKCVVGRVFSIDHLEAIKKLCADIWFGCRVKYLGEEEDSSFLSFMEDQSSEQEEVGIDSSDENSDQPFESEDDGVSETEWGEESRFGEDEGRSVNGGKSVEHINGGYEFHEETMELNEEERILNGKSEIEKNMVGQVNKEYMMESQAHSEKGGESNSGLFGEVSRVQQVGPEGNLKCIQQAGTEKEGIEVEKENSTNSVAGKDKSGLEEMGNNKEIMDNNSSFESTG</sequence>
<protein>
    <submittedName>
        <fullName evidence="1">Uncharacterized protein</fullName>
    </submittedName>
</protein>
<keyword evidence="2" id="KW-1185">Reference proteome</keyword>
<accession>A0ACB8ZY27</accession>
<reference evidence="1 2" key="2">
    <citation type="journal article" date="2022" name="Mol. Ecol. Resour.">
        <title>The genomes of chicory, endive, great burdock and yacon provide insights into Asteraceae paleo-polyploidization history and plant inulin production.</title>
        <authorList>
            <person name="Fan W."/>
            <person name="Wang S."/>
            <person name="Wang H."/>
            <person name="Wang A."/>
            <person name="Jiang F."/>
            <person name="Liu H."/>
            <person name="Zhao H."/>
            <person name="Xu D."/>
            <person name="Zhang Y."/>
        </authorList>
    </citation>
    <scope>NUCLEOTIDE SEQUENCE [LARGE SCALE GENOMIC DNA]</scope>
    <source>
        <strain evidence="2">cv. Niubang</strain>
    </source>
</reference>
<name>A0ACB8ZY27_ARCLA</name>
<organism evidence="1 2">
    <name type="scientific">Arctium lappa</name>
    <name type="common">Greater burdock</name>
    <name type="synonym">Lappa major</name>
    <dbReference type="NCBI Taxonomy" id="4217"/>
    <lineage>
        <taxon>Eukaryota</taxon>
        <taxon>Viridiplantae</taxon>
        <taxon>Streptophyta</taxon>
        <taxon>Embryophyta</taxon>
        <taxon>Tracheophyta</taxon>
        <taxon>Spermatophyta</taxon>
        <taxon>Magnoliopsida</taxon>
        <taxon>eudicotyledons</taxon>
        <taxon>Gunneridae</taxon>
        <taxon>Pentapetalae</taxon>
        <taxon>asterids</taxon>
        <taxon>campanulids</taxon>
        <taxon>Asterales</taxon>
        <taxon>Asteraceae</taxon>
        <taxon>Carduoideae</taxon>
        <taxon>Cardueae</taxon>
        <taxon>Arctiinae</taxon>
        <taxon>Arctium</taxon>
    </lineage>
</organism>
<evidence type="ECO:0000313" key="1">
    <source>
        <dbReference type="EMBL" id="KAI3702621.1"/>
    </source>
</evidence>